<dbReference type="AlphaFoldDB" id="A0A1A9ZH56"/>
<feature type="region of interest" description="Disordered" evidence="1">
    <location>
        <begin position="27"/>
        <end position="51"/>
    </location>
</feature>
<reference evidence="2" key="2">
    <citation type="submission" date="2020-05" db="UniProtKB">
        <authorList>
            <consortium name="EnsemblMetazoa"/>
        </authorList>
    </citation>
    <scope>IDENTIFICATION</scope>
    <source>
        <strain evidence="2">IAEA</strain>
    </source>
</reference>
<evidence type="ECO:0000256" key="1">
    <source>
        <dbReference type="SAM" id="MobiDB-lite"/>
    </source>
</evidence>
<feature type="compositionally biased region" description="Polar residues" evidence="1">
    <location>
        <begin position="102"/>
        <end position="111"/>
    </location>
</feature>
<dbReference type="EnsemblMetazoa" id="GPAI014573-RA">
    <property type="protein sequence ID" value="GPAI014573-PA"/>
    <property type="gene ID" value="GPAI014573"/>
</dbReference>
<protein>
    <submittedName>
        <fullName evidence="2">Uncharacterized protein</fullName>
    </submittedName>
</protein>
<accession>A0A1A9ZH56</accession>
<dbReference type="Proteomes" id="UP000092445">
    <property type="component" value="Unassembled WGS sequence"/>
</dbReference>
<sequence length="121" mass="13375">MKNKKILFKKKNYLEGLRQHVRQEELSVNTLEDQGPGYDSRSRISKHHTPNLTNNFAINSSAFSSTLTRNNRGITRRLLSARTTNWVFSVDPTGVKYKAPAPSTSLPSTTALPGGGNSSTL</sequence>
<dbReference type="VEuPathDB" id="VectorBase:GPAI014573"/>
<feature type="region of interest" description="Disordered" evidence="1">
    <location>
        <begin position="97"/>
        <end position="121"/>
    </location>
</feature>
<proteinExistence type="predicted"/>
<organism evidence="2 3">
    <name type="scientific">Glossina pallidipes</name>
    <name type="common">Tsetse fly</name>
    <dbReference type="NCBI Taxonomy" id="7398"/>
    <lineage>
        <taxon>Eukaryota</taxon>
        <taxon>Metazoa</taxon>
        <taxon>Ecdysozoa</taxon>
        <taxon>Arthropoda</taxon>
        <taxon>Hexapoda</taxon>
        <taxon>Insecta</taxon>
        <taxon>Pterygota</taxon>
        <taxon>Neoptera</taxon>
        <taxon>Endopterygota</taxon>
        <taxon>Diptera</taxon>
        <taxon>Brachycera</taxon>
        <taxon>Muscomorpha</taxon>
        <taxon>Hippoboscoidea</taxon>
        <taxon>Glossinidae</taxon>
        <taxon>Glossina</taxon>
    </lineage>
</organism>
<evidence type="ECO:0000313" key="2">
    <source>
        <dbReference type="EnsemblMetazoa" id="GPAI014573-PA"/>
    </source>
</evidence>
<reference evidence="3" key="1">
    <citation type="submission" date="2014-03" db="EMBL/GenBank/DDBJ databases">
        <authorList>
            <person name="Aksoy S."/>
            <person name="Warren W."/>
            <person name="Wilson R.K."/>
        </authorList>
    </citation>
    <scope>NUCLEOTIDE SEQUENCE [LARGE SCALE GENOMIC DNA]</scope>
    <source>
        <strain evidence="3">IAEA</strain>
    </source>
</reference>
<evidence type="ECO:0000313" key="3">
    <source>
        <dbReference type="Proteomes" id="UP000092445"/>
    </source>
</evidence>
<name>A0A1A9ZH56_GLOPL</name>
<keyword evidence="3" id="KW-1185">Reference proteome</keyword>